<dbReference type="Proteomes" id="UP000186922">
    <property type="component" value="Unassembled WGS sequence"/>
</dbReference>
<dbReference type="PANTHER" id="PTHR43722:SF1">
    <property type="entry name" value="PROLINE IMINOPEPTIDASE"/>
    <property type="match status" value="1"/>
</dbReference>
<accession>A0A1D1W256</accession>
<proteinExistence type="predicted"/>
<sequence length="116" mass="13371">MATGRLYCDPDLIRKGDDDKFALQFARIECHYFVNGGFFDEKDQILKDTYKILEHKIPTFVVQGRYDVVCPMKSAWDLYRAMPTMELHVIVDAGHSAKEDGICSKLIHAADQFRKL</sequence>
<dbReference type="InterPro" id="IPR005944">
    <property type="entry name" value="Pro_iminopeptidase"/>
</dbReference>
<name>A0A1D1W256_RAMVA</name>
<evidence type="ECO:0000313" key="2">
    <source>
        <dbReference type="Proteomes" id="UP000186922"/>
    </source>
</evidence>
<keyword evidence="2" id="KW-1185">Reference proteome</keyword>
<reference evidence="1 2" key="1">
    <citation type="journal article" date="2016" name="Nat. Commun.">
        <title>Extremotolerant tardigrade genome and improved radiotolerance of human cultured cells by tardigrade-unique protein.</title>
        <authorList>
            <person name="Hashimoto T."/>
            <person name="Horikawa D.D."/>
            <person name="Saito Y."/>
            <person name="Kuwahara H."/>
            <person name="Kozuka-Hata H."/>
            <person name="Shin-I T."/>
            <person name="Minakuchi Y."/>
            <person name="Ohishi K."/>
            <person name="Motoyama A."/>
            <person name="Aizu T."/>
            <person name="Enomoto A."/>
            <person name="Kondo K."/>
            <person name="Tanaka S."/>
            <person name="Hara Y."/>
            <person name="Koshikawa S."/>
            <person name="Sagara H."/>
            <person name="Miura T."/>
            <person name="Yokobori S."/>
            <person name="Miyagawa K."/>
            <person name="Suzuki Y."/>
            <person name="Kubo T."/>
            <person name="Oyama M."/>
            <person name="Kohara Y."/>
            <person name="Fujiyama A."/>
            <person name="Arakawa K."/>
            <person name="Katayama T."/>
            <person name="Toyoda A."/>
            <person name="Kunieda T."/>
        </authorList>
    </citation>
    <scope>NUCLEOTIDE SEQUENCE [LARGE SCALE GENOMIC DNA]</scope>
    <source>
        <strain evidence="1 2">YOKOZUNA-1</strain>
    </source>
</reference>
<dbReference type="AlphaFoldDB" id="A0A1D1W256"/>
<protein>
    <submittedName>
        <fullName evidence="1">Uncharacterized protein</fullName>
    </submittedName>
</protein>
<dbReference type="OrthoDB" id="10249433at2759"/>
<comment type="caution">
    <text evidence="1">The sequence shown here is derived from an EMBL/GenBank/DDBJ whole genome shotgun (WGS) entry which is preliminary data.</text>
</comment>
<dbReference type="GO" id="GO:0005737">
    <property type="term" value="C:cytoplasm"/>
    <property type="evidence" value="ECO:0007669"/>
    <property type="project" value="InterPro"/>
</dbReference>
<evidence type="ECO:0000313" key="1">
    <source>
        <dbReference type="EMBL" id="GAV04989.1"/>
    </source>
</evidence>
<dbReference type="GO" id="GO:0006508">
    <property type="term" value="P:proteolysis"/>
    <property type="evidence" value="ECO:0007669"/>
    <property type="project" value="InterPro"/>
</dbReference>
<organism evidence="1 2">
    <name type="scientific">Ramazzottius varieornatus</name>
    <name type="common">Water bear</name>
    <name type="synonym">Tardigrade</name>
    <dbReference type="NCBI Taxonomy" id="947166"/>
    <lineage>
        <taxon>Eukaryota</taxon>
        <taxon>Metazoa</taxon>
        <taxon>Ecdysozoa</taxon>
        <taxon>Tardigrada</taxon>
        <taxon>Eutardigrada</taxon>
        <taxon>Parachela</taxon>
        <taxon>Hypsibioidea</taxon>
        <taxon>Ramazzottiidae</taxon>
        <taxon>Ramazzottius</taxon>
    </lineage>
</organism>
<dbReference type="GO" id="GO:0004177">
    <property type="term" value="F:aminopeptidase activity"/>
    <property type="evidence" value="ECO:0007669"/>
    <property type="project" value="UniProtKB-EC"/>
</dbReference>
<dbReference type="EMBL" id="BDGG01000011">
    <property type="protein sequence ID" value="GAV04989.1"/>
    <property type="molecule type" value="Genomic_DNA"/>
</dbReference>
<dbReference type="Gene3D" id="3.40.50.1820">
    <property type="entry name" value="alpha/beta hydrolase"/>
    <property type="match status" value="1"/>
</dbReference>
<dbReference type="STRING" id="947166.A0A1D1W256"/>
<dbReference type="PANTHER" id="PTHR43722">
    <property type="entry name" value="PROLINE IMINOPEPTIDASE"/>
    <property type="match status" value="1"/>
</dbReference>
<dbReference type="SUPFAM" id="SSF53474">
    <property type="entry name" value="alpha/beta-Hydrolases"/>
    <property type="match status" value="1"/>
</dbReference>
<gene>
    <name evidence="1" type="primary">RvY_15182-1</name>
    <name evidence="1" type="synonym">RvY_15182.1</name>
    <name evidence="1" type="ORF">RvY_15182</name>
</gene>
<dbReference type="InterPro" id="IPR029058">
    <property type="entry name" value="AB_hydrolase_fold"/>
</dbReference>